<dbReference type="EMBL" id="QUTH01001910">
    <property type="protein sequence ID" value="RHZ28644.1"/>
    <property type="molecule type" value="Genomic_DNA"/>
</dbReference>
<dbReference type="Proteomes" id="UP000265716">
    <property type="component" value="Unassembled WGS sequence"/>
</dbReference>
<dbReference type="Pfam" id="PF13884">
    <property type="entry name" value="Peptidase_S74"/>
    <property type="match status" value="1"/>
</dbReference>
<comment type="caution">
    <text evidence="6">The sequence shown here is derived from an EMBL/GenBank/DDBJ whole genome shotgun (WGS) entry which is preliminary data.</text>
</comment>
<dbReference type="EMBL" id="QUTF01024152">
    <property type="protein sequence ID" value="RHY85441.1"/>
    <property type="molecule type" value="Genomic_DNA"/>
</dbReference>
<dbReference type="PANTHER" id="PTHR13029:SF18">
    <property type="entry name" value="MYELIN REGULATORY FACTOR HOMOLOG 1"/>
    <property type="match status" value="1"/>
</dbReference>
<dbReference type="EMBL" id="QUTD01006085">
    <property type="protein sequence ID" value="RHY57633.1"/>
    <property type="molecule type" value="Genomic_DNA"/>
</dbReference>
<evidence type="ECO:0000313" key="16">
    <source>
        <dbReference type="Proteomes" id="UP000283543"/>
    </source>
</evidence>
<dbReference type="GO" id="GO:0043565">
    <property type="term" value="F:sequence-specific DNA binding"/>
    <property type="evidence" value="ECO:0007669"/>
    <property type="project" value="TreeGrafter"/>
</dbReference>
<evidence type="ECO:0000313" key="8">
    <source>
        <dbReference type="EMBL" id="RHY88209.1"/>
    </source>
</evidence>
<reference evidence="11 12" key="1">
    <citation type="submission" date="2018-08" db="EMBL/GenBank/DDBJ databases">
        <title>Aphanomyces genome sequencing and annotation.</title>
        <authorList>
            <person name="Minardi D."/>
            <person name="Oidtmann B."/>
            <person name="Van Der Giezen M."/>
            <person name="Studholme D.J."/>
        </authorList>
    </citation>
    <scope>NUCLEOTIDE SEQUENCE [LARGE SCALE GENOMIC DNA]</scope>
    <source>
        <strain evidence="9 13">197901</strain>
        <strain evidence="5 15">D2</strain>
        <strain evidence="10 17">Da</strain>
        <strain evidence="7 19">FDL457</strain>
        <strain evidence="3 11">Kv</strain>
        <strain evidence="6 12">SA</strain>
        <strain evidence="4 16">Si</strain>
        <strain evidence="8 18">Sv</strain>
        <strain evidence="2 14">Yx</strain>
    </source>
</reference>
<feature type="domain" description="Peptidase S74" evidence="1">
    <location>
        <begin position="66"/>
        <end position="175"/>
    </location>
</feature>
<name>A0A397DAF5_APHAT</name>
<dbReference type="EMBL" id="QUTG01004428">
    <property type="protein sequence ID" value="RHY88209.1"/>
    <property type="molecule type" value="Genomic_DNA"/>
</dbReference>
<dbReference type="EMBL" id="QUTA01006781">
    <property type="protein sequence ID" value="RHY09613.1"/>
    <property type="molecule type" value="Genomic_DNA"/>
</dbReference>
<dbReference type="Proteomes" id="UP000266643">
    <property type="component" value="Unassembled WGS sequence"/>
</dbReference>
<dbReference type="GO" id="GO:0003700">
    <property type="term" value="F:DNA-binding transcription factor activity"/>
    <property type="evidence" value="ECO:0007669"/>
    <property type="project" value="TreeGrafter"/>
</dbReference>
<evidence type="ECO:0000313" key="15">
    <source>
        <dbReference type="Proteomes" id="UP000266643"/>
    </source>
</evidence>
<dbReference type="Proteomes" id="UP000286510">
    <property type="component" value="Unassembled WGS sequence"/>
</dbReference>
<dbReference type="PANTHER" id="PTHR13029">
    <property type="match status" value="1"/>
</dbReference>
<evidence type="ECO:0000313" key="9">
    <source>
        <dbReference type="EMBL" id="RHY97617.1"/>
    </source>
</evidence>
<dbReference type="EMBL" id="QUTB01007592">
    <property type="protein sequence ID" value="RHY45343.1"/>
    <property type="molecule type" value="Genomic_DNA"/>
</dbReference>
<dbReference type="PROSITE" id="PS51688">
    <property type="entry name" value="ICA"/>
    <property type="match status" value="1"/>
</dbReference>
<proteinExistence type="predicted"/>
<evidence type="ECO:0000259" key="1">
    <source>
        <dbReference type="PROSITE" id="PS51688"/>
    </source>
</evidence>
<evidence type="ECO:0000313" key="2">
    <source>
        <dbReference type="EMBL" id="RHY09613.1"/>
    </source>
</evidence>
<evidence type="ECO:0000313" key="11">
    <source>
        <dbReference type="Proteomes" id="UP000265427"/>
    </source>
</evidence>
<evidence type="ECO:0000313" key="10">
    <source>
        <dbReference type="EMBL" id="RHZ28644.1"/>
    </source>
</evidence>
<dbReference type="Proteomes" id="UP000265427">
    <property type="component" value="Unassembled WGS sequence"/>
</dbReference>
<evidence type="ECO:0000313" key="17">
    <source>
        <dbReference type="Proteomes" id="UP000285430"/>
    </source>
</evidence>
<evidence type="ECO:0000313" key="14">
    <source>
        <dbReference type="Proteomes" id="UP000266239"/>
    </source>
</evidence>
<evidence type="ECO:0000313" key="4">
    <source>
        <dbReference type="EMBL" id="RHY45343.1"/>
    </source>
</evidence>
<sequence length="229" mass="25835">MDTHGEIEMSGTTVRASGESISAEVKHSFELSHVNADGTPNVTFRALSDLVISHVPLQVPKLLTPSDERIKTDIKAIDHEDIFHRLQDLQLKSFKYDREWGEMMGVDDETVRGLIAQEVADIFPEYVTVKSEFHLTENGLRMENFTQINQQAIIVDLLAALQAQQKRISILKNSPVKNLEVQVPSIFPQVLHLAERQVRLMFLLETRPVGPLDLFGLLLAPVETRMAKT</sequence>
<dbReference type="GO" id="GO:0016540">
    <property type="term" value="P:protein autoprocessing"/>
    <property type="evidence" value="ECO:0007669"/>
    <property type="project" value="TreeGrafter"/>
</dbReference>
<dbReference type="GO" id="GO:0005634">
    <property type="term" value="C:nucleus"/>
    <property type="evidence" value="ECO:0007669"/>
    <property type="project" value="TreeGrafter"/>
</dbReference>
<dbReference type="EMBL" id="QUTE01016245">
    <property type="protein sequence ID" value="RHY97617.1"/>
    <property type="molecule type" value="Genomic_DNA"/>
</dbReference>
<dbReference type="Proteomes" id="UP000266239">
    <property type="component" value="Unassembled WGS sequence"/>
</dbReference>
<evidence type="ECO:0000313" key="7">
    <source>
        <dbReference type="EMBL" id="RHY85441.1"/>
    </source>
</evidence>
<dbReference type="GO" id="GO:0005789">
    <property type="term" value="C:endoplasmic reticulum membrane"/>
    <property type="evidence" value="ECO:0007669"/>
    <property type="project" value="TreeGrafter"/>
</dbReference>
<dbReference type="VEuPathDB" id="FungiDB:H257_18865"/>
<dbReference type="Proteomes" id="UP000283543">
    <property type="component" value="Unassembled WGS sequence"/>
</dbReference>
<evidence type="ECO:0000313" key="3">
    <source>
        <dbReference type="EMBL" id="RHY11080.1"/>
    </source>
</evidence>
<dbReference type="EMBL" id="QUSZ01005130">
    <property type="protein sequence ID" value="RHY11080.1"/>
    <property type="molecule type" value="Genomic_DNA"/>
</dbReference>
<evidence type="ECO:0000313" key="6">
    <source>
        <dbReference type="EMBL" id="RHY61776.1"/>
    </source>
</evidence>
<protein>
    <recommendedName>
        <fullName evidence="1">Peptidase S74 domain-containing protein</fullName>
    </recommendedName>
</protein>
<dbReference type="AlphaFoldDB" id="A0A397DAF5"/>
<dbReference type="GO" id="GO:0045893">
    <property type="term" value="P:positive regulation of DNA-templated transcription"/>
    <property type="evidence" value="ECO:0007669"/>
    <property type="project" value="TreeGrafter"/>
</dbReference>
<dbReference type="InterPro" id="IPR030392">
    <property type="entry name" value="S74_ICA"/>
</dbReference>
<evidence type="ECO:0000313" key="18">
    <source>
        <dbReference type="Proteomes" id="UP000285712"/>
    </source>
</evidence>
<organism evidence="6 12">
    <name type="scientific">Aphanomyces astaci</name>
    <name type="common">Crayfish plague agent</name>
    <dbReference type="NCBI Taxonomy" id="112090"/>
    <lineage>
        <taxon>Eukaryota</taxon>
        <taxon>Sar</taxon>
        <taxon>Stramenopiles</taxon>
        <taxon>Oomycota</taxon>
        <taxon>Saprolegniomycetes</taxon>
        <taxon>Saprolegniales</taxon>
        <taxon>Verrucalvaceae</taxon>
        <taxon>Aphanomyces</taxon>
    </lineage>
</organism>
<accession>A0A397DAF5</accession>
<dbReference type="Proteomes" id="UP000285712">
    <property type="component" value="Unassembled WGS sequence"/>
</dbReference>
<evidence type="ECO:0000313" key="5">
    <source>
        <dbReference type="EMBL" id="RHY57633.1"/>
    </source>
</evidence>
<dbReference type="InterPro" id="IPR051577">
    <property type="entry name" value="MRF-like"/>
</dbReference>
<dbReference type="Proteomes" id="UP000285430">
    <property type="component" value="Unassembled WGS sequence"/>
</dbReference>
<evidence type="ECO:0000313" key="12">
    <source>
        <dbReference type="Proteomes" id="UP000265716"/>
    </source>
</evidence>
<evidence type="ECO:0000313" key="13">
    <source>
        <dbReference type="Proteomes" id="UP000266196"/>
    </source>
</evidence>
<gene>
    <name evidence="2" type="ORF">DYB25_000800</name>
    <name evidence="7" type="ORF">DYB26_005207</name>
    <name evidence="5" type="ORF">DYB30_008888</name>
    <name evidence="9" type="ORF">DYB31_006871</name>
    <name evidence="4" type="ORF">DYB34_001060</name>
    <name evidence="8" type="ORF">DYB35_003122</name>
    <name evidence="3" type="ORF">DYB36_001579</name>
    <name evidence="10" type="ORF">DYB37_010749</name>
    <name evidence="6" type="ORF">DYB38_001203</name>
</gene>
<evidence type="ECO:0000313" key="19">
    <source>
        <dbReference type="Proteomes" id="UP000286510"/>
    </source>
</evidence>
<dbReference type="EMBL" id="QUTC01004884">
    <property type="protein sequence ID" value="RHY61776.1"/>
    <property type="molecule type" value="Genomic_DNA"/>
</dbReference>
<dbReference type="Proteomes" id="UP000266196">
    <property type="component" value="Unassembled WGS sequence"/>
</dbReference>